<evidence type="ECO:0000256" key="5">
    <source>
        <dbReference type="ARBA" id="ARBA00023163"/>
    </source>
</evidence>
<feature type="compositionally biased region" description="Low complexity" evidence="8">
    <location>
        <begin position="81"/>
        <end position="96"/>
    </location>
</feature>
<dbReference type="PROSITE" id="PS00036">
    <property type="entry name" value="BZIP_BASIC"/>
    <property type="match status" value="1"/>
</dbReference>
<evidence type="ECO:0000313" key="10">
    <source>
        <dbReference type="EMBL" id="CRK97465.1"/>
    </source>
</evidence>
<evidence type="ECO:0000256" key="6">
    <source>
        <dbReference type="ARBA" id="ARBA00023242"/>
    </source>
</evidence>
<gene>
    <name evidence="10" type="ORF">CLUMA_CG010854</name>
</gene>
<keyword evidence="5" id="KW-0804">Transcription</keyword>
<dbReference type="EMBL" id="CVRI01000047">
    <property type="protein sequence ID" value="CRK97465.1"/>
    <property type="molecule type" value="Genomic_DNA"/>
</dbReference>
<feature type="compositionally biased region" description="Low complexity" evidence="8">
    <location>
        <begin position="57"/>
        <end position="69"/>
    </location>
</feature>
<dbReference type="GO" id="GO:0000981">
    <property type="term" value="F:DNA-binding transcription factor activity, RNA polymerase II-specific"/>
    <property type="evidence" value="ECO:0007669"/>
    <property type="project" value="TreeGrafter"/>
</dbReference>
<keyword evidence="6" id="KW-0539">Nucleus</keyword>
<organism evidence="10 11">
    <name type="scientific">Clunio marinus</name>
    <dbReference type="NCBI Taxonomy" id="568069"/>
    <lineage>
        <taxon>Eukaryota</taxon>
        <taxon>Metazoa</taxon>
        <taxon>Ecdysozoa</taxon>
        <taxon>Arthropoda</taxon>
        <taxon>Hexapoda</taxon>
        <taxon>Insecta</taxon>
        <taxon>Pterygota</taxon>
        <taxon>Neoptera</taxon>
        <taxon>Endopterygota</taxon>
        <taxon>Diptera</taxon>
        <taxon>Nematocera</taxon>
        <taxon>Chironomoidea</taxon>
        <taxon>Chironomidae</taxon>
        <taxon>Clunio</taxon>
    </lineage>
</organism>
<dbReference type="PANTHER" id="PTHR46004:SF3">
    <property type="entry name" value="CYCLIC AMP RESPONSE ELEMENT-BINDING PROTEIN A"/>
    <property type="match status" value="1"/>
</dbReference>
<feature type="compositionally biased region" description="Basic and acidic residues" evidence="8">
    <location>
        <begin position="70"/>
        <end position="79"/>
    </location>
</feature>
<dbReference type="Pfam" id="PF00170">
    <property type="entry name" value="bZIP_1"/>
    <property type="match status" value="1"/>
</dbReference>
<dbReference type="SMART" id="SM00338">
    <property type="entry name" value="BRLZ"/>
    <property type="match status" value="1"/>
</dbReference>
<dbReference type="GO" id="GO:0035497">
    <property type="term" value="F:cAMP response element binding"/>
    <property type="evidence" value="ECO:0007669"/>
    <property type="project" value="TreeGrafter"/>
</dbReference>
<dbReference type="SUPFAM" id="SSF57959">
    <property type="entry name" value="Leucine zipper domain"/>
    <property type="match status" value="1"/>
</dbReference>
<proteinExistence type="predicted"/>
<dbReference type="Gene3D" id="1.20.5.170">
    <property type="match status" value="1"/>
</dbReference>
<feature type="region of interest" description="Disordered" evidence="8">
    <location>
        <begin position="156"/>
        <end position="296"/>
    </location>
</feature>
<dbReference type="InterPro" id="IPR046347">
    <property type="entry name" value="bZIP_sf"/>
</dbReference>
<feature type="compositionally biased region" description="Polar residues" evidence="8">
    <location>
        <begin position="202"/>
        <end position="221"/>
    </location>
</feature>
<evidence type="ECO:0000256" key="1">
    <source>
        <dbReference type="ARBA" id="ARBA00004123"/>
    </source>
</evidence>
<keyword evidence="4" id="KW-0010">Activator</keyword>
<protein>
    <submittedName>
        <fullName evidence="10">CLUMA_CG010854, isoform A</fullName>
    </submittedName>
</protein>
<evidence type="ECO:0000256" key="3">
    <source>
        <dbReference type="ARBA" id="ARBA00023125"/>
    </source>
</evidence>
<keyword evidence="2" id="KW-0805">Transcription regulation</keyword>
<evidence type="ECO:0000256" key="8">
    <source>
        <dbReference type="SAM" id="MobiDB-lite"/>
    </source>
</evidence>
<dbReference type="STRING" id="568069.A0A1J1IG89"/>
<feature type="compositionally biased region" description="Basic and acidic residues" evidence="8">
    <location>
        <begin position="188"/>
        <end position="201"/>
    </location>
</feature>
<dbReference type="OrthoDB" id="674948at2759"/>
<accession>A0A1J1IG89</accession>
<sequence>MNETLRLTPSDVTDWFMEDNAGGDHKIPHVILNDKLMTDALLGTIPIKAEHSYSLASDGDSMPDSPSDGTKVEDLDDGCHNSYNQSDSNNNNTTISSQKQKKFLQLLNNSASSTNIFGAGGLRTPYYNGSQPKSFSDSGSSSSSISDLDDITVVKEEPMSPHSSCPPSPSSNYNIPLPSISSINPDLMFDRKPSSMLRDQHSFTSQTCSTSRIKSEPQVSNFGLPPTPPSSTPGDESKGNSSPEHSTTPMSPPVTSTSSSKKSQCNNATHSTRGYTNSTRQPIHTPLISNQPKGSTGELVLTDEEKRTLLAEGYPIPQRLPLTKAEEKSLKKIRRKIKNKISAQESRRKKKEYMDQLERRVEKLVMENNNFRQKVKTLSDENSNLLKELQQLLFTSFPKNQSLVISRNAKRLLRADLEEKIDSTLE</sequence>
<dbReference type="InterPro" id="IPR004827">
    <property type="entry name" value="bZIP"/>
</dbReference>
<comment type="subcellular location">
    <subcellularLocation>
        <location evidence="1">Nucleus</location>
    </subcellularLocation>
</comment>
<feature type="compositionally biased region" description="Low complexity" evidence="8">
    <location>
        <begin position="170"/>
        <end position="185"/>
    </location>
</feature>
<feature type="compositionally biased region" description="Polar residues" evidence="8">
    <location>
        <begin position="264"/>
        <end position="294"/>
    </location>
</feature>
<dbReference type="FunFam" id="1.20.5.170:FF:000054">
    <property type="entry name" value="Cyclic AMP-responsive element-binding protein 3-like 2"/>
    <property type="match status" value="1"/>
</dbReference>
<dbReference type="PRINTS" id="PR00041">
    <property type="entry name" value="LEUZIPPRCREB"/>
</dbReference>
<feature type="region of interest" description="Disordered" evidence="8">
    <location>
        <begin position="54"/>
        <end position="96"/>
    </location>
</feature>
<dbReference type="GO" id="GO:0005634">
    <property type="term" value="C:nucleus"/>
    <property type="evidence" value="ECO:0007669"/>
    <property type="project" value="UniProtKB-SubCell"/>
</dbReference>
<dbReference type="Proteomes" id="UP000183832">
    <property type="component" value="Unassembled WGS sequence"/>
</dbReference>
<evidence type="ECO:0000259" key="9">
    <source>
        <dbReference type="PROSITE" id="PS50217"/>
    </source>
</evidence>
<feature type="coiled-coil region" evidence="7">
    <location>
        <begin position="347"/>
        <end position="388"/>
    </location>
</feature>
<name>A0A1J1IG89_9DIPT</name>
<dbReference type="AlphaFoldDB" id="A0A1J1IG89"/>
<keyword evidence="3" id="KW-0238">DNA-binding</keyword>
<evidence type="ECO:0000256" key="7">
    <source>
        <dbReference type="SAM" id="Coils"/>
    </source>
</evidence>
<feature type="domain" description="BZIP" evidence="9">
    <location>
        <begin position="329"/>
        <end position="392"/>
    </location>
</feature>
<evidence type="ECO:0000256" key="4">
    <source>
        <dbReference type="ARBA" id="ARBA00023159"/>
    </source>
</evidence>
<dbReference type="PROSITE" id="PS50217">
    <property type="entry name" value="BZIP"/>
    <property type="match status" value="1"/>
</dbReference>
<reference evidence="10 11" key="1">
    <citation type="submission" date="2015-04" db="EMBL/GenBank/DDBJ databases">
        <authorList>
            <person name="Syromyatnikov M.Y."/>
            <person name="Popov V.N."/>
        </authorList>
    </citation>
    <scope>NUCLEOTIDE SEQUENCE [LARGE SCALE GENOMIC DNA]</scope>
</reference>
<evidence type="ECO:0000313" key="11">
    <source>
        <dbReference type="Proteomes" id="UP000183832"/>
    </source>
</evidence>
<keyword evidence="7" id="KW-0175">Coiled coil</keyword>
<dbReference type="PANTHER" id="PTHR46004">
    <property type="entry name" value="CYCLIC AMP RESPONSE ELEMENT-BINDING PROTEIN A"/>
    <property type="match status" value="1"/>
</dbReference>
<evidence type="ECO:0000256" key="2">
    <source>
        <dbReference type="ARBA" id="ARBA00023015"/>
    </source>
</evidence>
<keyword evidence="11" id="KW-1185">Reference proteome</keyword>
<feature type="compositionally biased region" description="Low complexity" evidence="8">
    <location>
        <begin position="246"/>
        <end position="263"/>
    </location>
</feature>